<protein>
    <submittedName>
        <fullName evidence="1">Uncharacterized protein</fullName>
    </submittedName>
</protein>
<reference evidence="1" key="1">
    <citation type="submission" date="2018-02" db="EMBL/GenBank/DDBJ databases">
        <title>The genomes of Aspergillus section Nigri reveals drivers in fungal speciation.</title>
        <authorList>
            <consortium name="DOE Joint Genome Institute"/>
            <person name="Vesth T.C."/>
            <person name="Nybo J."/>
            <person name="Theobald S."/>
            <person name="Brandl J."/>
            <person name="Frisvad J.C."/>
            <person name="Nielsen K.F."/>
            <person name="Lyhne E.K."/>
            <person name="Kogle M.E."/>
            <person name="Kuo A."/>
            <person name="Riley R."/>
            <person name="Clum A."/>
            <person name="Nolan M."/>
            <person name="Lipzen A."/>
            <person name="Salamov A."/>
            <person name="Henrissat B."/>
            <person name="Wiebenga A."/>
            <person name="De vries R.P."/>
            <person name="Grigoriev I.V."/>
            <person name="Mortensen U.H."/>
            <person name="Andersen M.R."/>
            <person name="Baker S.E."/>
        </authorList>
    </citation>
    <scope>NUCLEOTIDE SEQUENCE</scope>
    <source>
        <strain evidence="1">CBS 121060</strain>
    </source>
</reference>
<organism evidence="1 2">
    <name type="scientific">Aspergillus aculeatinus CBS 121060</name>
    <dbReference type="NCBI Taxonomy" id="1448322"/>
    <lineage>
        <taxon>Eukaryota</taxon>
        <taxon>Fungi</taxon>
        <taxon>Dikarya</taxon>
        <taxon>Ascomycota</taxon>
        <taxon>Pezizomycotina</taxon>
        <taxon>Eurotiomycetes</taxon>
        <taxon>Eurotiomycetidae</taxon>
        <taxon>Eurotiales</taxon>
        <taxon>Aspergillaceae</taxon>
        <taxon>Aspergillus</taxon>
        <taxon>Aspergillus subgen. Circumdati</taxon>
    </lineage>
</organism>
<gene>
    <name evidence="1" type="ORF">BO66DRAFT_250725</name>
</gene>
<accession>A0ACD1HHH1</accession>
<sequence length="148" mass="16624">MTARFIFFIFLSSGAVRPRRDRIVNLGELVSCQLPCLGSGFRIYDRKEGRECRLLRHFVSSVFGVVGPMALVVEEGKGWKRELGREEGFQYGGGGLCLHAAKPYLPPSIHPAQCMQNIQLLYALHTRRIFDFVVSREKAGDHTPTSQA</sequence>
<proteinExistence type="predicted"/>
<keyword evidence="2" id="KW-1185">Reference proteome</keyword>
<evidence type="ECO:0000313" key="1">
    <source>
        <dbReference type="EMBL" id="RAH72917.1"/>
    </source>
</evidence>
<dbReference type="Proteomes" id="UP000249661">
    <property type="component" value="Unassembled WGS sequence"/>
</dbReference>
<name>A0ACD1HHH1_9EURO</name>
<evidence type="ECO:0000313" key="2">
    <source>
        <dbReference type="Proteomes" id="UP000249661"/>
    </source>
</evidence>
<dbReference type="EMBL" id="KZ824941">
    <property type="protein sequence ID" value="RAH72917.1"/>
    <property type="molecule type" value="Genomic_DNA"/>
</dbReference>